<evidence type="ECO:0000256" key="1">
    <source>
        <dbReference type="SAM" id="Phobius"/>
    </source>
</evidence>
<feature type="transmembrane region" description="Helical" evidence="1">
    <location>
        <begin position="20"/>
        <end position="37"/>
    </location>
</feature>
<evidence type="ECO:0000313" key="3">
    <source>
        <dbReference type="Proteomes" id="UP000639772"/>
    </source>
</evidence>
<keyword evidence="1" id="KW-1133">Transmembrane helix</keyword>
<dbReference type="Proteomes" id="UP000639772">
    <property type="component" value="Unassembled WGS sequence"/>
</dbReference>
<keyword evidence="1" id="KW-0812">Transmembrane</keyword>
<comment type="caution">
    <text evidence="2">The sequence shown here is derived from an EMBL/GenBank/DDBJ whole genome shotgun (WGS) entry which is preliminary data.</text>
</comment>
<feature type="transmembrane region" description="Helical" evidence="1">
    <location>
        <begin position="49"/>
        <end position="82"/>
    </location>
</feature>
<protein>
    <submittedName>
        <fullName evidence="2">Uncharacterized protein</fullName>
    </submittedName>
</protein>
<accession>A0A835PCC8</accession>
<feature type="non-terminal residue" evidence="2">
    <location>
        <position position="107"/>
    </location>
</feature>
<dbReference type="AlphaFoldDB" id="A0A835PCC8"/>
<keyword evidence="1" id="KW-0472">Membrane</keyword>
<organism evidence="2 3">
    <name type="scientific">Vanilla planifolia</name>
    <name type="common">Vanilla</name>
    <dbReference type="NCBI Taxonomy" id="51239"/>
    <lineage>
        <taxon>Eukaryota</taxon>
        <taxon>Viridiplantae</taxon>
        <taxon>Streptophyta</taxon>
        <taxon>Embryophyta</taxon>
        <taxon>Tracheophyta</taxon>
        <taxon>Spermatophyta</taxon>
        <taxon>Magnoliopsida</taxon>
        <taxon>Liliopsida</taxon>
        <taxon>Asparagales</taxon>
        <taxon>Orchidaceae</taxon>
        <taxon>Vanilloideae</taxon>
        <taxon>Vanilleae</taxon>
        <taxon>Vanilla</taxon>
    </lineage>
</organism>
<name>A0A835PCC8_VANPL</name>
<dbReference type="EMBL" id="JADCNM010000179">
    <property type="protein sequence ID" value="KAG0449536.1"/>
    <property type="molecule type" value="Genomic_DNA"/>
</dbReference>
<sequence length="107" mass="11531">TIHVLCCTSTAPSYQSMHRVLLPFFIALMVTPSTHSLEGTLLAFRDLRFLSLSMAGCFCFGGLFVMVGFARLVGSIVVGGFWNSTSSRPVKAMVYQVVGAGLQYSNG</sequence>
<evidence type="ECO:0000313" key="2">
    <source>
        <dbReference type="EMBL" id="KAG0449536.1"/>
    </source>
</evidence>
<proteinExistence type="predicted"/>
<reference evidence="2 3" key="1">
    <citation type="journal article" date="2020" name="Nat. Food">
        <title>A phased Vanilla planifolia genome enables genetic improvement of flavour and production.</title>
        <authorList>
            <person name="Hasing T."/>
            <person name="Tang H."/>
            <person name="Brym M."/>
            <person name="Khazi F."/>
            <person name="Huang T."/>
            <person name="Chambers A.H."/>
        </authorList>
    </citation>
    <scope>NUCLEOTIDE SEQUENCE [LARGE SCALE GENOMIC DNA]</scope>
    <source>
        <tissue evidence="2">Leaf</tissue>
    </source>
</reference>
<gene>
    <name evidence="2" type="ORF">HPP92_027255</name>
</gene>
<dbReference type="OrthoDB" id="423427at2759"/>